<proteinExistence type="predicted"/>
<organism evidence="1 2">
    <name type="scientific">Pseudoalteromonas rubra</name>
    <dbReference type="NCBI Taxonomy" id="43658"/>
    <lineage>
        <taxon>Bacteria</taxon>
        <taxon>Pseudomonadati</taxon>
        <taxon>Pseudomonadota</taxon>
        <taxon>Gammaproteobacteria</taxon>
        <taxon>Alteromonadales</taxon>
        <taxon>Pseudoalteromonadaceae</taxon>
        <taxon>Pseudoalteromonas</taxon>
    </lineage>
</organism>
<dbReference type="RefSeq" id="WP_130246007.1">
    <property type="nucleotide sequence ID" value="NZ_PPUZ01000055.1"/>
</dbReference>
<evidence type="ECO:0008006" key="3">
    <source>
        <dbReference type="Google" id="ProtNLM"/>
    </source>
</evidence>
<name>A0A4Q7E2P3_9GAMM</name>
<evidence type="ECO:0000313" key="2">
    <source>
        <dbReference type="Proteomes" id="UP000292345"/>
    </source>
</evidence>
<dbReference type="EMBL" id="PPUZ01000055">
    <property type="protein sequence ID" value="RZM75326.1"/>
    <property type="molecule type" value="Genomic_DNA"/>
</dbReference>
<sequence>MLRNRRWWATLISDTGNPWRLNSEQRGSWARSYLYDALGRQVASVTDLASTLSCKDQVSYEPATKDVRIT</sequence>
<accession>A0A4Q7E2P3</accession>
<dbReference type="Proteomes" id="UP000292345">
    <property type="component" value="Unassembled WGS sequence"/>
</dbReference>
<evidence type="ECO:0000313" key="1">
    <source>
        <dbReference type="EMBL" id="RZM75326.1"/>
    </source>
</evidence>
<dbReference type="AlphaFoldDB" id="A0A4Q7E2P3"/>
<feature type="non-terminal residue" evidence="1">
    <location>
        <position position="70"/>
    </location>
</feature>
<gene>
    <name evidence="1" type="ORF">C3B51_18665</name>
</gene>
<reference evidence="1 2" key="1">
    <citation type="submission" date="2018-01" db="EMBL/GenBank/DDBJ databases">
        <title>Co-occurrence of chitin degradation, pigmentation and bioactivity in marine Pseudoalteromonas.</title>
        <authorList>
            <person name="Paulsen S."/>
            <person name="Gram L."/>
            <person name="Machado H."/>
        </authorList>
    </citation>
    <scope>NUCLEOTIDE SEQUENCE [LARGE SCALE GENOMIC DNA]</scope>
    <source>
        <strain evidence="1 2">S1946</strain>
    </source>
</reference>
<protein>
    <recommendedName>
        <fullName evidence="3">RHS repeat protein</fullName>
    </recommendedName>
</protein>
<comment type="caution">
    <text evidence="1">The sequence shown here is derived from an EMBL/GenBank/DDBJ whole genome shotgun (WGS) entry which is preliminary data.</text>
</comment>